<sequence>MVPGGAEDAEERAMGGGSRLFDMRCELSNIRGCGCACQECPVGDQHADPIVTFRARPLTFRRPGGSGPDKEGGRGFVRIADGVRGDRRVGSE</sequence>
<dbReference type="Proteomes" id="UP001499863">
    <property type="component" value="Unassembled WGS sequence"/>
</dbReference>
<keyword evidence="2" id="KW-1185">Reference proteome</keyword>
<proteinExistence type="predicted"/>
<organism evidence="1 2">
    <name type="scientific">Kitasatospora putterlickiae</name>
    <dbReference type="NCBI Taxonomy" id="221725"/>
    <lineage>
        <taxon>Bacteria</taxon>
        <taxon>Bacillati</taxon>
        <taxon>Actinomycetota</taxon>
        <taxon>Actinomycetes</taxon>
        <taxon>Kitasatosporales</taxon>
        <taxon>Streptomycetaceae</taxon>
        <taxon>Kitasatospora</taxon>
    </lineage>
</organism>
<name>A0ABN1YDV1_9ACTN</name>
<reference evidence="1 2" key="1">
    <citation type="journal article" date="2019" name="Int. J. Syst. Evol. Microbiol.">
        <title>The Global Catalogue of Microorganisms (GCM) 10K type strain sequencing project: providing services to taxonomists for standard genome sequencing and annotation.</title>
        <authorList>
            <consortium name="The Broad Institute Genomics Platform"/>
            <consortium name="The Broad Institute Genome Sequencing Center for Infectious Disease"/>
            <person name="Wu L."/>
            <person name="Ma J."/>
        </authorList>
    </citation>
    <scope>NUCLEOTIDE SEQUENCE [LARGE SCALE GENOMIC DNA]</scope>
    <source>
        <strain evidence="1 2">JCM 12393</strain>
    </source>
</reference>
<accession>A0ABN1YDV1</accession>
<protein>
    <submittedName>
        <fullName evidence="1">Uncharacterized protein</fullName>
    </submittedName>
</protein>
<dbReference type="EMBL" id="BAAAKJ010000310">
    <property type="protein sequence ID" value="GAA1406448.1"/>
    <property type="molecule type" value="Genomic_DNA"/>
</dbReference>
<comment type="caution">
    <text evidence="1">The sequence shown here is derived from an EMBL/GenBank/DDBJ whole genome shotgun (WGS) entry which is preliminary data.</text>
</comment>
<evidence type="ECO:0000313" key="1">
    <source>
        <dbReference type="EMBL" id="GAA1406448.1"/>
    </source>
</evidence>
<gene>
    <name evidence="1" type="ORF">GCM10009639_54300</name>
</gene>
<evidence type="ECO:0000313" key="2">
    <source>
        <dbReference type="Proteomes" id="UP001499863"/>
    </source>
</evidence>